<dbReference type="PROSITE" id="PS50013">
    <property type="entry name" value="CHROMO_2"/>
    <property type="match status" value="1"/>
</dbReference>
<comment type="similarity">
    <text evidence="2">Belongs to the THAP1 family.</text>
</comment>
<dbReference type="InterPro" id="IPR008251">
    <property type="entry name" value="Chromo_shadow_dom"/>
</dbReference>
<evidence type="ECO:0000256" key="6">
    <source>
        <dbReference type="ARBA" id="ARBA00022833"/>
    </source>
</evidence>
<keyword evidence="6" id="KW-0862">Zinc</keyword>
<dbReference type="PROSITE" id="PS50950">
    <property type="entry name" value="ZF_THAP"/>
    <property type="match status" value="1"/>
</dbReference>
<dbReference type="PANTHER" id="PTHR46600">
    <property type="entry name" value="THAP DOMAIN-CONTAINING"/>
    <property type="match status" value="1"/>
</dbReference>
<evidence type="ECO:0000256" key="1">
    <source>
        <dbReference type="ARBA" id="ARBA00004642"/>
    </source>
</evidence>
<dbReference type="GO" id="GO:0008270">
    <property type="term" value="F:zinc ion binding"/>
    <property type="evidence" value="ECO:0007669"/>
    <property type="project" value="UniProtKB-KW"/>
</dbReference>
<dbReference type="RefSeq" id="XP_028968928.1">
    <property type="nucleotide sequence ID" value="XM_029113095.1"/>
</dbReference>
<keyword evidence="9 13" id="KW-0238">DNA-binding</keyword>
<evidence type="ECO:0000256" key="2">
    <source>
        <dbReference type="ARBA" id="ARBA00006177"/>
    </source>
</evidence>
<dbReference type="InterPro" id="IPR038441">
    <property type="entry name" value="THAP_Znf_sf"/>
</dbReference>
<organism evidence="16 17">
    <name type="scientific">Galendromus occidentalis</name>
    <name type="common">western predatory mite</name>
    <dbReference type="NCBI Taxonomy" id="34638"/>
    <lineage>
        <taxon>Eukaryota</taxon>
        <taxon>Metazoa</taxon>
        <taxon>Ecdysozoa</taxon>
        <taxon>Arthropoda</taxon>
        <taxon>Chelicerata</taxon>
        <taxon>Arachnida</taxon>
        <taxon>Acari</taxon>
        <taxon>Parasitiformes</taxon>
        <taxon>Mesostigmata</taxon>
        <taxon>Gamasina</taxon>
        <taxon>Phytoseioidea</taxon>
        <taxon>Phytoseiidae</taxon>
        <taxon>Typhlodrominae</taxon>
        <taxon>Galendromus</taxon>
    </lineage>
</organism>
<name>A0AAJ7SI54_9ACAR</name>
<evidence type="ECO:0000256" key="7">
    <source>
        <dbReference type="ARBA" id="ARBA00023015"/>
    </source>
</evidence>
<keyword evidence="12" id="KW-0131">Cell cycle</keyword>
<dbReference type="InterPro" id="IPR000953">
    <property type="entry name" value="Chromo/chromo_shadow_dom"/>
</dbReference>
<dbReference type="SUPFAM" id="SSF57716">
    <property type="entry name" value="Glucocorticoid receptor-like (DNA-binding domain)"/>
    <property type="match status" value="1"/>
</dbReference>
<feature type="domain" description="THAP-type" evidence="15">
    <location>
        <begin position="14"/>
        <end position="99"/>
    </location>
</feature>
<evidence type="ECO:0000256" key="9">
    <source>
        <dbReference type="ARBA" id="ARBA00023125"/>
    </source>
</evidence>
<feature type="domain" description="Chromo" evidence="14">
    <location>
        <begin position="126"/>
        <end position="181"/>
    </location>
</feature>
<protein>
    <submittedName>
        <fullName evidence="17">Uncharacterized protein LOC100897667</fullName>
    </submittedName>
</protein>
<keyword evidence="11" id="KW-0539">Nucleus</keyword>
<evidence type="ECO:0000256" key="10">
    <source>
        <dbReference type="ARBA" id="ARBA00023163"/>
    </source>
</evidence>
<dbReference type="PANTHER" id="PTHR46600:SF1">
    <property type="entry name" value="THAP DOMAIN-CONTAINING PROTEIN 1"/>
    <property type="match status" value="1"/>
</dbReference>
<keyword evidence="3" id="KW-0479">Metal-binding</keyword>
<dbReference type="Pfam" id="PF05485">
    <property type="entry name" value="THAP"/>
    <property type="match status" value="1"/>
</dbReference>
<evidence type="ECO:0000256" key="3">
    <source>
        <dbReference type="ARBA" id="ARBA00022723"/>
    </source>
</evidence>
<keyword evidence="4" id="KW-0677">Repeat</keyword>
<reference evidence="17" key="1">
    <citation type="submission" date="2025-08" db="UniProtKB">
        <authorList>
            <consortium name="RefSeq"/>
        </authorList>
    </citation>
    <scope>IDENTIFICATION</scope>
</reference>
<evidence type="ECO:0000256" key="4">
    <source>
        <dbReference type="ARBA" id="ARBA00022737"/>
    </source>
</evidence>
<evidence type="ECO:0000256" key="8">
    <source>
        <dbReference type="ARBA" id="ARBA00023054"/>
    </source>
</evidence>
<dbReference type="InterPro" id="IPR006612">
    <property type="entry name" value="THAP_Znf"/>
</dbReference>
<keyword evidence="16" id="KW-1185">Reference proteome</keyword>
<keyword evidence="7" id="KW-0805">Transcription regulation</keyword>
<dbReference type="GO" id="GO:0043565">
    <property type="term" value="F:sequence-specific DNA binding"/>
    <property type="evidence" value="ECO:0007669"/>
    <property type="project" value="InterPro"/>
</dbReference>
<evidence type="ECO:0000313" key="17">
    <source>
        <dbReference type="RefSeq" id="XP_028968928.1"/>
    </source>
</evidence>
<comment type="subcellular location">
    <subcellularLocation>
        <location evidence="1">Nucleus</location>
        <location evidence="1">Nucleoplasm</location>
    </subcellularLocation>
</comment>
<dbReference type="SMART" id="SM00300">
    <property type="entry name" value="ChSh"/>
    <property type="match status" value="1"/>
</dbReference>
<keyword evidence="8" id="KW-0175">Coiled coil</keyword>
<dbReference type="SUPFAM" id="SSF54160">
    <property type="entry name" value="Chromo domain-like"/>
    <property type="match status" value="1"/>
</dbReference>
<dbReference type="GeneID" id="100897667"/>
<dbReference type="GO" id="GO:0005694">
    <property type="term" value="C:chromosome"/>
    <property type="evidence" value="ECO:0007669"/>
    <property type="project" value="UniProtKB-ARBA"/>
</dbReference>
<dbReference type="Proteomes" id="UP000694867">
    <property type="component" value="Unplaced"/>
</dbReference>
<evidence type="ECO:0000256" key="11">
    <source>
        <dbReference type="ARBA" id="ARBA00023242"/>
    </source>
</evidence>
<dbReference type="Gene3D" id="6.20.210.20">
    <property type="entry name" value="THAP domain"/>
    <property type="match status" value="1"/>
</dbReference>
<dbReference type="KEGG" id="goe:100897667"/>
<accession>A0AAJ7SI54</accession>
<dbReference type="SMART" id="SM00692">
    <property type="entry name" value="DM3"/>
    <property type="match status" value="1"/>
</dbReference>
<evidence type="ECO:0000259" key="15">
    <source>
        <dbReference type="PROSITE" id="PS50950"/>
    </source>
</evidence>
<dbReference type="InterPro" id="IPR026516">
    <property type="entry name" value="THAP1/10"/>
</dbReference>
<dbReference type="InterPro" id="IPR016197">
    <property type="entry name" value="Chromo-like_dom_sf"/>
</dbReference>
<dbReference type="SMART" id="SM00980">
    <property type="entry name" value="THAP"/>
    <property type="match status" value="1"/>
</dbReference>
<proteinExistence type="inferred from homology"/>
<dbReference type="Gene3D" id="2.40.50.40">
    <property type="match status" value="1"/>
</dbReference>
<sequence length="181" mass="21048">MGDEDCEERERNKLGRCCTAPWCKVRYGTNGETSFFRIPTDPERCRKWIDYVNRPELAYHSPEHLHNNFRLCAYHFRDADYVSVGNHARLKKTAVPSVPPPADWTRKSVAHQQVSKPQPKGFDRGLEPEQILGVTNASGEMMFLIQWKGAEEADFVKASECNVRYPQMVISFYQKRLVFEY</sequence>
<dbReference type="Pfam" id="PF01393">
    <property type="entry name" value="Chromo_shadow"/>
    <property type="match status" value="1"/>
</dbReference>
<keyword evidence="10" id="KW-0804">Transcription</keyword>
<evidence type="ECO:0000256" key="5">
    <source>
        <dbReference type="ARBA" id="ARBA00022771"/>
    </source>
</evidence>
<evidence type="ECO:0000256" key="13">
    <source>
        <dbReference type="PROSITE-ProRule" id="PRU00309"/>
    </source>
</evidence>
<evidence type="ECO:0000256" key="12">
    <source>
        <dbReference type="ARBA" id="ARBA00023306"/>
    </source>
</evidence>
<dbReference type="AlphaFoldDB" id="A0AAJ7SI54"/>
<gene>
    <name evidence="17" type="primary">LOC100897667</name>
</gene>
<evidence type="ECO:0000259" key="14">
    <source>
        <dbReference type="PROSITE" id="PS50013"/>
    </source>
</evidence>
<dbReference type="FunFam" id="2.40.50.40:FF:000031">
    <property type="entry name" value="Heterochromatin protein 1"/>
    <property type="match status" value="1"/>
</dbReference>
<dbReference type="GO" id="GO:0005654">
    <property type="term" value="C:nucleoplasm"/>
    <property type="evidence" value="ECO:0007669"/>
    <property type="project" value="UniProtKB-SubCell"/>
</dbReference>
<evidence type="ECO:0000313" key="16">
    <source>
        <dbReference type="Proteomes" id="UP000694867"/>
    </source>
</evidence>
<keyword evidence="5 13" id="KW-0863">Zinc-finger</keyword>